<accession>A0AAW9NLX9</accession>
<evidence type="ECO:0000313" key="3">
    <source>
        <dbReference type="Proteomes" id="UP001344888"/>
    </source>
</evidence>
<name>A0AAW9NLX9_9BACL</name>
<feature type="signal peptide" evidence="1">
    <location>
        <begin position="1"/>
        <end position="18"/>
    </location>
</feature>
<reference evidence="2 3" key="1">
    <citation type="submission" date="2023-03" db="EMBL/GenBank/DDBJ databases">
        <title>Bacillus Genome Sequencing.</title>
        <authorList>
            <person name="Dunlap C."/>
        </authorList>
    </citation>
    <scope>NUCLEOTIDE SEQUENCE [LARGE SCALE GENOMIC DNA]</scope>
    <source>
        <strain evidence="2 3">B-59205</strain>
    </source>
</reference>
<dbReference type="PROSITE" id="PS51257">
    <property type="entry name" value="PROKAR_LIPOPROTEIN"/>
    <property type="match status" value="1"/>
</dbReference>
<keyword evidence="3" id="KW-1185">Reference proteome</keyword>
<sequence>MKFWLPLFGVLLLLAACADDKKEAWQESEFFESGSFRMLGIKDKVGFIYDREILPFTANQPNKYMWHFWGDEDVLKGDIKVTAAFEEEPEQKIEILYDKIGFLSAHNGADYHIPSIMELPQVGMWKLEVYLDDKIFDTIYVEVM</sequence>
<evidence type="ECO:0000256" key="1">
    <source>
        <dbReference type="SAM" id="SignalP"/>
    </source>
</evidence>
<organism evidence="2 3">
    <name type="scientific">Metasolibacillus meyeri</name>
    <dbReference type="NCBI Taxonomy" id="1071052"/>
    <lineage>
        <taxon>Bacteria</taxon>
        <taxon>Bacillati</taxon>
        <taxon>Bacillota</taxon>
        <taxon>Bacilli</taxon>
        <taxon>Bacillales</taxon>
        <taxon>Caryophanaceae</taxon>
        <taxon>Metasolibacillus</taxon>
    </lineage>
</organism>
<dbReference type="AlphaFoldDB" id="A0AAW9NLX9"/>
<dbReference type="RefSeq" id="WP_193769066.1">
    <property type="nucleotide sequence ID" value="NZ_JARSFG010000002.1"/>
</dbReference>
<dbReference type="Pfam" id="PF16167">
    <property type="entry name" value="DUF4871"/>
    <property type="match status" value="1"/>
</dbReference>
<dbReference type="Proteomes" id="UP001344888">
    <property type="component" value="Unassembled WGS sequence"/>
</dbReference>
<dbReference type="EMBL" id="JARSFG010000002">
    <property type="protein sequence ID" value="MEC1176960.1"/>
    <property type="molecule type" value="Genomic_DNA"/>
</dbReference>
<proteinExistence type="predicted"/>
<evidence type="ECO:0000313" key="2">
    <source>
        <dbReference type="EMBL" id="MEC1176960.1"/>
    </source>
</evidence>
<gene>
    <name evidence="2" type="ORF">P9B03_00460</name>
</gene>
<dbReference type="Gene3D" id="2.60.40.3830">
    <property type="match status" value="1"/>
</dbReference>
<protein>
    <submittedName>
        <fullName evidence="2">DUF4871 domain-containing protein</fullName>
    </submittedName>
</protein>
<feature type="chain" id="PRO_5043454752" evidence="1">
    <location>
        <begin position="19"/>
        <end position="144"/>
    </location>
</feature>
<dbReference type="InterPro" id="IPR032366">
    <property type="entry name" value="DUF4871"/>
</dbReference>
<keyword evidence="1" id="KW-0732">Signal</keyword>
<comment type="caution">
    <text evidence="2">The sequence shown here is derived from an EMBL/GenBank/DDBJ whole genome shotgun (WGS) entry which is preliminary data.</text>
</comment>